<dbReference type="Gene3D" id="2.40.480.10">
    <property type="entry name" value="Allene oxide cyclase-like"/>
    <property type="match status" value="1"/>
</dbReference>
<keyword evidence="2" id="KW-0732">Signal</keyword>
<dbReference type="RefSeq" id="WP_042451409.1">
    <property type="nucleotide sequence ID" value="NZ_BBPN01000022.1"/>
</dbReference>
<accession>A0A1H7UUN3</accession>
<sequence length="199" mass="19950">MSTHARFLAAAAALAAGLLAVTTGAAGAVPADSGSASPSGPPPMTMPSGSMSPGSGASGSMASTTWKFYGVNTFSGLQTSNGQPVTNPSTPPNVGDYAVATDNDYLGDHTSHSSEISATDHLFCLFTKAPATATCSAQIATSQGMLLADNSVQDFSSQAPTMNFKITGGTGAYQGAKGTVQVTNIANTNNADFVVTWSK</sequence>
<dbReference type="EMBL" id="FOAZ01000016">
    <property type="protein sequence ID" value="SEM00683.1"/>
    <property type="molecule type" value="Genomic_DNA"/>
</dbReference>
<dbReference type="InterPro" id="IPR044859">
    <property type="entry name" value="Allene_oxi_cyc_Dirigent"/>
</dbReference>
<feature type="signal peptide" evidence="2">
    <location>
        <begin position="1"/>
        <end position="28"/>
    </location>
</feature>
<evidence type="ECO:0000313" key="3">
    <source>
        <dbReference type="EMBL" id="SEM00683.1"/>
    </source>
</evidence>
<organism evidence="3 4">
    <name type="scientific">Streptacidiphilus jiangxiensis</name>
    <dbReference type="NCBI Taxonomy" id="235985"/>
    <lineage>
        <taxon>Bacteria</taxon>
        <taxon>Bacillati</taxon>
        <taxon>Actinomycetota</taxon>
        <taxon>Actinomycetes</taxon>
        <taxon>Kitasatosporales</taxon>
        <taxon>Streptomycetaceae</taxon>
        <taxon>Streptacidiphilus</taxon>
    </lineage>
</organism>
<evidence type="ECO:0000313" key="4">
    <source>
        <dbReference type="Proteomes" id="UP000183015"/>
    </source>
</evidence>
<dbReference type="OrthoDB" id="3854684at2"/>
<gene>
    <name evidence="3" type="ORF">SAMN05414137_116182</name>
</gene>
<feature type="compositionally biased region" description="Low complexity" evidence="1">
    <location>
        <begin position="46"/>
        <end position="58"/>
    </location>
</feature>
<evidence type="ECO:0000256" key="2">
    <source>
        <dbReference type="SAM" id="SignalP"/>
    </source>
</evidence>
<proteinExistence type="predicted"/>
<feature type="region of interest" description="Disordered" evidence="1">
    <location>
        <begin position="79"/>
        <end position="101"/>
    </location>
</feature>
<feature type="region of interest" description="Disordered" evidence="1">
    <location>
        <begin position="28"/>
        <end position="58"/>
    </location>
</feature>
<feature type="compositionally biased region" description="Polar residues" evidence="1">
    <location>
        <begin position="79"/>
        <end position="88"/>
    </location>
</feature>
<feature type="compositionally biased region" description="Low complexity" evidence="1">
    <location>
        <begin position="28"/>
        <end position="38"/>
    </location>
</feature>
<protein>
    <recommendedName>
        <fullName evidence="5">Dirigent-like protein</fullName>
    </recommendedName>
</protein>
<feature type="chain" id="PRO_5010329203" description="Dirigent-like protein" evidence="2">
    <location>
        <begin position="29"/>
        <end position="199"/>
    </location>
</feature>
<keyword evidence="4" id="KW-1185">Reference proteome</keyword>
<name>A0A1H7UUN3_STRJI</name>
<dbReference type="AlphaFoldDB" id="A0A1H7UUN3"/>
<evidence type="ECO:0008006" key="5">
    <source>
        <dbReference type="Google" id="ProtNLM"/>
    </source>
</evidence>
<evidence type="ECO:0000256" key="1">
    <source>
        <dbReference type="SAM" id="MobiDB-lite"/>
    </source>
</evidence>
<reference evidence="4" key="1">
    <citation type="submission" date="2016-10" db="EMBL/GenBank/DDBJ databases">
        <authorList>
            <person name="Varghese N."/>
        </authorList>
    </citation>
    <scope>NUCLEOTIDE SEQUENCE [LARGE SCALE GENOMIC DNA]</scope>
    <source>
        <strain evidence="4">DSM 45096 / BCRC 16803 / CGMCC 4.1857 / CIP 109030 / JCM 12277 / KCTC 19219 / NBRC 100920 / 33214</strain>
    </source>
</reference>
<dbReference type="eggNOG" id="ENOG5031K1B">
    <property type="taxonomic scope" value="Bacteria"/>
</dbReference>
<dbReference type="Proteomes" id="UP000183015">
    <property type="component" value="Unassembled WGS sequence"/>
</dbReference>